<dbReference type="Gene3D" id="2.40.170.20">
    <property type="entry name" value="TonB-dependent receptor, beta-barrel domain"/>
    <property type="match status" value="1"/>
</dbReference>
<evidence type="ECO:0000256" key="8">
    <source>
        <dbReference type="ARBA" id="ARBA00023065"/>
    </source>
</evidence>
<sequence length="261" mass="28968">MGASDWISSENTDDITGTTTQNPENSAFSPRIGLVYQPSKSISLYTSYSQSFVPVTEVNPDGEIFEPTRGTQYEAGIKADFLEGRLSATLAAYQITKSNILTPDRERAEPDYFIQVGEQRSRGIELDVTGEILPGWKAIASYAYTNAEVTEDNDIPVGNRLVSVPENQASLWTTYEFQNSDLKGLGFGLGLFYLGTRSGDSANSFEIPDYLRTDAAIYYRRNGFKAGINIRNLFDTDYIRTSDDGRTFLRRGAPFTIFGSI</sequence>
<evidence type="ECO:0000313" key="15">
    <source>
        <dbReference type="EMBL" id="BDI14215.1"/>
    </source>
</evidence>
<evidence type="ECO:0000256" key="7">
    <source>
        <dbReference type="ARBA" id="ARBA00023004"/>
    </source>
</evidence>
<evidence type="ECO:0000256" key="6">
    <source>
        <dbReference type="ARBA" id="ARBA00022729"/>
    </source>
</evidence>
<comment type="subcellular location">
    <subcellularLocation>
        <location evidence="1 12">Cell outer membrane</location>
        <topology evidence="1 12">Multi-pass membrane protein</topology>
    </subcellularLocation>
</comment>
<evidence type="ECO:0000256" key="10">
    <source>
        <dbReference type="ARBA" id="ARBA00023136"/>
    </source>
</evidence>
<comment type="similarity">
    <text evidence="12">Belongs to the TonB-dependent receptor family.</text>
</comment>
<evidence type="ECO:0000256" key="4">
    <source>
        <dbReference type="ARBA" id="ARBA00022496"/>
    </source>
</evidence>
<keyword evidence="8" id="KW-0406">Ion transport</keyword>
<evidence type="ECO:0000256" key="12">
    <source>
        <dbReference type="PROSITE-ProRule" id="PRU01360"/>
    </source>
</evidence>
<dbReference type="PANTHER" id="PTHR32552">
    <property type="entry name" value="FERRICHROME IRON RECEPTOR-RELATED"/>
    <property type="match status" value="1"/>
</dbReference>
<dbReference type="Proteomes" id="UP001055453">
    <property type="component" value="Chromosome"/>
</dbReference>
<proteinExistence type="inferred from homology"/>
<evidence type="ECO:0000256" key="13">
    <source>
        <dbReference type="SAM" id="MobiDB-lite"/>
    </source>
</evidence>
<keyword evidence="4" id="KW-0410">Iron transport</keyword>
<evidence type="ECO:0000256" key="3">
    <source>
        <dbReference type="ARBA" id="ARBA00022452"/>
    </source>
</evidence>
<keyword evidence="7" id="KW-0408">Iron</keyword>
<evidence type="ECO:0000313" key="16">
    <source>
        <dbReference type="Proteomes" id="UP001055453"/>
    </source>
</evidence>
<keyword evidence="10 12" id="KW-0472">Membrane</keyword>
<dbReference type="Pfam" id="PF00593">
    <property type="entry name" value="TonB_dep_Rec_b-barrel"/>
    <property type="match status" value="1"/>
</dbReference>
<feature type="domain" description="TonB-dependent receptor-like beta-barrel" evidence="14">
    <location>
        <begin position="5"/>
        <end position="233"/>
    </location>
</feature>
<dbReference type="RefSeq" id="WP_251957847.1">
    <property type="nucleotide sequence ID" value="NZ_AP025732.1"/>
</dbReference>
<organism evidence="15 16">
    <name type="scientific">Nostoc cf. commune SO-36</name>
    <dbReference type="NCBI Taxonomy" id="449208"/>
    <lineage>
        <taxon>Bacteria</taxon>
        <taxon>Bacillati</taxon>
        <taxon>Cyanobacteriota</taxon>
        <taxon>Cyanophyceae</taxon>
        <taxon>Nostocales</taxon>
        <taxon>Nostocaceae</taxon>
        <taxon>Nostoc</taxon>
    </lineage>
</organism>
<keyword evidence="3 12" id="KW-1134">Transmembrane beta strand</keyword>
<evidence type="ECO:0000256" key="11">
    <source>
        <dbReference type="ARBA" id="ARBA00023237"/>
    </source>
</evidence>
<keyword evidence="11 12" id="KW-0998">Cell outer membrane</keyword>
<evidence type="ECO:0000256" key="1">
    <source>
        <dbReference type="ARBA" id="ARBA00004571"/>
    </source>
</evidence>
<gene>
    <name evidence="15" type="ORF">ANSO36C_00170</name>
</gene>
<reference evidence="15" key="1">
    <citation type="submission" date="2022-04" db="EMBL/GenBank/DDBJ databases">
        <title>Complete genome sequence of a cyanobacterium, Nostoc sp. SO-36, isolated in Antarctica.</title>
        <authorList>
            <person name="Kanesaki Y."/>
            <person name="Effendi D."/>
            <person name="Sakamoto T."/>
            <person name="Ohtani S."/>
            <person name="Awai K."/>
        </authorList>
    </citation>
    <scope>NUCLEOTIDE SEQUENCE</scope>
    <source>
        <strain evidence="15">SO-36</strain>
    </source>
</reference>
<feature type="compositionally biased region" description="Polar residues" evidence="13">
    <location>
        <begin position="1"/>
        <end position="28"/>
    </location>
</feature>
<keyword evidence="16" id="KW-1185">Reference proteome</keyword>
<name>A0ABN6PW09_NOSCO</name>
<dbReference type="InterPro" id="IPR039426">
    <property type="entry name" value="TonB-dep_rcpt-like"/>
</dbReference>
<dbReference type="InterPro" id="IPR000531">
    <property type="entry name" value="Beta-barrel_TonB"/>
</dbReference>
<keyword evidence="5 12" id="KW-0812">Transmembrane</keyword>
<keyword evidence="9" id="KW-0798">TonB box</keyword>
<dbReference type="InterPro" id="IPR036942">
    <property type="entry name" value="Beta-barrel_TonB_sf"/>
</dbReference>
<dbReference type="PANTHER" id="PTHR32552:SF68">
    <property type="entry name" value="FERRICHROME OUTER MEMBRANE TRANSPORTER_PHAGE RECEPTOR"/>
    <property type="match status" value="1"/>
</dbReference>
<evidence type="ECO:0000256" key="9">
    <source>
        <dbReference type="ARBA" id="ARBA00023077"/>
    </source>
</evidence>
<keyword evidence="6" id="KW-0732">Signal</keyword>
<protein>
    <recommendedName>
        <fullName evidence="14">TonB-dependent receptor-like beta-barrel domain-containing protein</fullName>
    </recommendedName>
</protein>
<keyword evidence="2 12" id="KW-0813">Transport</keyword>
<evidence type="ECO:0000259" key="14">
    <source>
        <dbReference type="Pfam" id="PF00593"/>
    </source>
</evidence>
<feature type="region of interest" description="Disordered" evidence="13">
    <location>
        <begin position="1"/>
        <end position="29"/>
    </location>
</feature>
<dbReference type="EMBL" id="AP025732">
    <property type="protein sequence ID" value="BDI14215.1"/>
    <property type="molecule type" value="Genomic_DNA"/>
</dbReference>
<dbReference type="PROSITE" id="PS52016">
    <property type="entry name" value="TONB_DEPENDENT_REC_3"/>
    <property type="match status" value="1"/>
</dbReference>
<dbReference type="SUPFAM" id="SSF56935">
    <property type="entry name" value="Porins"/>
    <property type="match status" value="1"/>
</dbReference>
<accession>A0ABN6PW09</accession>
<evidence type="ECO:0000256" key="2">
    <source>
        <dbReference type="ARBA" id="ARBA00022448"/>
    </source>
</evidence>
<evidence type="ECO:0000256" key="5">
    <source>
        <dbReference type="ARBA" id="ARBA00022692"/>
    </source>
</evidence>